<accession>A0AAV3VV79</accession>
<gene>
    <name evidence="1" type="ORF">CDIOL_03090</name>
</gene>
<evidence type="ECO:0000313" key="2">
    <source>
        <dbReference type="Proteomes" id="UP000325212"/>
    </source>
</evidence>
<dbReference type="Gene3D" id="3.55.50.10">
    <property type="entry name" value="Baseplate protein-like domains"/>
    <property type="match status" value="1"/>
</dbReference>
<evidence type="ECO:0008006" key="3">
    <source>
        <dbReference type="Google" id="ProtNLM"/>
    </source>
</evidence>
<comment type="caution">
    <text evidence="1">The sequence shown here is derived from an EMBL/GenBank/DDBJ whole genome shotgun (WGS) entry which is preliminary data.</text>
</comment>
<keyword evidence="2" id="KW-1185">Reference proteome</keyword>
<dbReference type="AlphaFoldDB" id="A0AAV3VV79"/>
<organism evidence="1 2">
    <name type="scientific">Clostridium diolis</name>
    <dbReference type="NCBI Taxonomy" id="223919"/>
    <lineage>
        <taxon>Bacteria</taxon>
        <taxon>Bacillati</taxon>
        <taxon>Bacillota</taxon>
        <taxon>Clostridia</taxon>
        <taxon>Eubacteriales</taxon>
        <taxon>Clostridiaceae</taxon>
        <taxon>Clostridium</taxon>
    </lineage>
</organism>
<proteinExistence type="predicted"/>
<protein>
    <recommendedName>
        <fullName evidence="3">Gp5/Type VI secretion system Vgr protein OB-fold domain-containing protein</fullName>
    </recommendedName>
</protein>
<sequence length="787" mass="86939">MGEIHRLRVESPYELMKILDIKIENKPNEHGYLFLKCLIDEKINFDSAIKASANDKICVYEAPEDENISYNENSVNINIVDERVCKILFKGIIENINTRNVDGVYYIEIQALTISSQLDIEEKSRSFQNVNMTYDDLINEILSEYLGYGFKQFVGNGQPIGKPLFQYRETDWSFFKRVASELKSDIYCDIMEIKNIFSFGRPQEHAYTLKDSISYKAWKNLKRFYQASGSGKYNDTDYFYYEVKIRDKLEICSQIYFKQKELYIRDYEAYVDRGELIYNYKICRKDGVWQERIYNKYLKGAVIEGKVLAVQGEMVKLHLDIDKNQSEDEATWFYYAPITGNILYSMPLVGESAMLYFPNETTENPMVTSCVRKNRATCDRLYDTANRYFETEYGKVIEMLPDALNIKSGSEENLSINFEDETGVTIKSPGGLSLNAGGEVVISTPNNVNINATSQILMKKGKTSNVSLEGEINISGGATVSNGSDRTAFPKFTDDEPIQVQIVVEPKPLEGHLITKDSAKLLKDVNGNDISFADACSAINALHGSTPSCGSVIVNGNSNSGDDNSNSGNSSWNQADWSAYLSLGNDAGIGTSAVQVGLETGKVYIPRVISNAIKPNYSFEFKNIMAAKAVQNAERLDTAAKIGSKGGWIAAGLDVYLSYKADAADKNISPERRNSNAYVNGAFDAGGVVLSNAAGVGTEALIASWIGEGAVTGSAVPGYGTAIGALAGLVVGLVYIGATQVWKPGGESIQDRVKDAIANPDDNVKQAANKTRAGQDIYYANKIANKN</sequence>
<dbReference type="EMBL" id="BJLA01000001">
    <property type="protein sequence ID" value="GEA29386.1"/>
    <property type="molecule type" value="Genomic_DNA"/>
</dbReference>
<dbReference type="RefSeq" id="WP_069187754.1">
    <property type="nucleotide sequence ID" value="NZ_BJLA01000001.1"/>
</dbReference>
<evidence type="ECO:0000313" key="1">
    <source>
        <dbReference type="EMBL" id="GEA29386.1"/>
    </source>
</evidence>
<dbReference type="Proteomes" id="UP000325212">
    <property type="component" value="Unassembled WGS sequence"/>
</dbReference>
<dbReference type="SUPFAM" id="SSF69279">
    <property type="entry name" value="Phage tail proteins"/>
    <property type="match status" value="1"/>
</dbReference>
<name>A0AAV3VV79_9CLOT</name>
<reference evidence="1 2" key="1">
    <citation type="submission" date="2019-06" db="EMBL/GenBank/DDBJ databases">
        <title>Draft genome sequence of Clostridium diolis DSM 15410.</title>
        <authorList>
            <person name="Kobayashi H."/>
            <person name="Tanizawa Y."/>
            <person name="Tohno M."/>
        </authorList>
    </citation>
    <scope>NUCLEOTIDE SEQUENCE [LARGE SCALE GENOMIC DNA]</scope>
    <source>
        <strain evidence="1 2">DSM 15410</strain>
    </source>
</reference>